<gene>
    <name evidence="1" type="ORF">DSM104635_03373</name>
</gene>
<evidence type="ECO:0000313" key="2">
    <source>
        <dbReference type="Proteomes" id="UP000431269"/>
    </source>
</evidence>
<dbReference type="RefSeq" id="WP_158767296.1">
    <property type="nucleotide sequence ID" value="NZ_CP047045.1"/>
</dbReference>
<reference evidence="2" key="1">
    <citation type="submission" date="2019-12" db="EMBL/GenBank/DDBJ databases">
        <title>Complete genome of Terracaulis silvestris 0127_4.</title>
        <authorList>
            <person name="Vieira S."/>
            <person name="Riedel T."/>
            <person name="Sproer C."/>
            <person name="Pascual J."/>
            <person name="Boedeker C."/>
            <person name="Overmann J."/>
        </authorList>
    </citation>
    <scope>NUCLEOTIDE SEQUENCE [LARGE SCALE GENOMIC DNA]</scope>
    <source>
        <strain evidence="2">0127_4</strain>
    </source>
</reference>
<dbReference type="Proteomes" id="UP000431269">
    <property type="component" value="Chromosome"/>
</dbReference>
<proteinExistence type="predicted"/>
<protein>
    <submittedName>
        <fullName evidence="1">Uncharacterized protein</fullName>
    </submittedName>
</protein>
<accession>A0A6I6MZF9</accession>
<organism evidence="1 2">
    <name type="scientific">Terricaulis silvestris</name>
    <dbReference type="NCBI Taxonomy" id="2686094"/>
    <lineage>
        <taxon>Bacteria</taxon>
        <taxon>Pseudomonadati</taxon>
        <taxon>Pseudomonadota</taxon>
        <taxon>Alphaproteobacteria</taxon>
        <taxon>Caulobacterales</taxon>
        <taxon>Caulobacteraceae</taxon>
        <taxon>Terricaulis</taxon>
    </lineage>
</organism>
<evidence type="ECO:0000313" key="1">
    <source>
        <dbReference type="EMBL" id="QGZ96513.1"/>
    </source>
</evidence>
<keyword evidence="2" id="KW-1185">Reference proteome</keyword>
<sequence>MEQRSFGRGQVEWALWRAVHGVNWRNQPVPKAFLTRIKRLLEIDRDPALIDDVEVPPTAEYAFAPPPDESAESSYTLADAVCLAVALDLLDAGFKQREIVVRMRYLRPDLEKRLRKLISLPPPLTLKRLKDDHRSFIVLGQVEMTEMYPVATSRRIKGPILLEPVFCDGLSGLTQHLEKLMPMQRRVAVIVEIAGLAHAVSGALERAPVIRRGRPKN</sequence>
<dbReference type="EMBL" id="CP047045">
    <property type="protein sequence ID" value="QGZ96513.1"/>
    <property type="molecule type" value="Genomic_DNA"/>
</dbReference>
<dbReference type="AlphaFoldDB" id="A0A6I6MZF9"/>
<dbReference type="KEGG" id="tsv:DSM104635_03373"/>
<name>A0A6I6MZF9_9CAUL</name>